<name>A0ABW6BPC6_9SPHI</name>
<dbReference type="InterPro" id="IPR006860">
    <property type="entry name" value="FecR"/>
</dbReference>
<dbReference type="InterPro" id="IPR032508">
    <property type="entry name" value="FecR_C"/>
</dbReference>
<feature type="transmembrane region" description="Helical" evidence="1">
    <location>
        <begin position="95"/>
        <end position="113"/>
    </location>
</feature>
<dbReference type="RefSeq" id="WP_320183637.1">
    <property type="nucleotide sequence ID" value="NZ_CP138332.1"/>
</dbReference>
<keyword evidence="5" id="KW-1185">Reference proteome</keyword>
<dbReference type="Proteomes" id="UP001597525">
    <property type="component" value="Unassembled WGS sequence"/>
</dbReference>
<sequence>MNMDNPTVEELISDQSFIDYCLQDDVVATDRWERWSQDDPTRKKLLDEAKQLVIALASRPTVEEISVERARLLRFLDQQESTHRRPLRRLATRRWIAAASIALAVGLGAIWYFRRPTAVDEASVALLKQMVPAGKLMNLRLADGTEVRLSSTSTFAYPAAFSDSIRVVQLQGEAFFDVAHDETKPFIIQTGDFSIRVLGTAFNVHAFEEDGQLQVSLFRGKVEVSNQQLKQLLEPGQAFVYNKDHKTFKVEPFDADRERERIEGTLFFDNADFPEVARQLRRKYGIEVQPNEGVHLAFSGTIQHETLEQVIEKLNFTTNYHFLLESNTLIVKQK</sequence>
<gene>
    <name evidence="4" type="ORF">ACFS7Y_22385</name>
</gene>
<reference evidence="5" key="1">
    <citation type="journal article" date="2019" name="Int. J. Syst. Evol. Microbiol.">
        <title>The Global Catalogue of Microorganisms (GCM) 10K type strain sequencing project: providing services to taxonomists for standard genome sequencing and annotation.</title>
        <authorList>
            <consortium name="The Broad Institute Genomics Platform"/>
            <consortium name="The Broad Institute Genome Sequencing Center for Infectious Disease"/>
            <person name="Wu L."/>
            <person name="Ma J."/>
        </authorList>
    </citation>
    <scope>NUCLEOTIDE SEQUENCE [LARGE SCALE GENOMIC DNA]</scope>
    <source>
        <strain evidence="5">KCTC 22814</strain>
    </source>
</reference>
<evidence type="ECO:0000313" key="5">
    <source>
        <dbReference type="Proteomes" id="UP001597525"/>
    </source>
</evidence>
<evidence type="ECO:0000259" key="2">
    <source>
        <dbReference type="Pfam" id="PF04773"/>
    </source>
</evidence>
<evidence type="ECO:0000259" key="3">
    <source>
        <dbReference type="Pfam" id="PF16344"/>
    </source>
</evidence>
<accession>A0ABW6BPC6</accession>
<dbReference type="Pfam" id="PF04773">
    <property type="entry name" value="FecR"/>
    <property type="match status" value="1"/>
</dbReference>
<dbReference type="Gene3D" id="2.60.120.1440">
    <property type="match status" value="1"/>
</dbReference>
<protein>
    <submittedName>
        <fullName evidence="4">FecR family protein</fullName>
    </submittedName>
</protein>
<keyword evidence="1" id="KW-0472">Membrane</keyword>
<dbReference type="EMBL" id="JBHUPB010000015">
    <property type="protein sequence ID" value="MFD2970156.1"/>
    <property type="molecule type" value="Genomic_DNA"/>
</dbReference>
<dbReference type="Gene3D" id="3.55.50.30">
    <property type="match status" value="1"/>
</dbReference>
<dbReference type="PIRSF" id="PIRSF018266">
    <property type="entry name" value="FecR"/>
    <property type="match status" value="1"/>
</dbReference>
<keyword evidence="1" id="KW-1133">Transmembrane helix</keyword>
<feature type="domain" description="FecR protein" evidence="2">
    <location>
        <begin position="133"/>
        <end position="223"/>
    </location>
</feature>
<proteinExistence type="predicted"/>
<comment type="caution">
    <text evidence="4">The sequence shown here is derived from an EMBL/GenBank/DDBJ whole genome shotgun (WGS) entry which is preliminary data.</text>
</comment>
<dbReference type="PANTHER" id="PTHR30273">
    <property type="entry name" value="PERIPLASMIC SIGNAL SENSOR AND SIGMA FACTOR ACTIVATOR FECR-RELATED"/>
    <property type="match status" value="1"/>
</dbReference>
<dbReference type="Pfam" id="PF16344">
    <property type="entry name" value="FecR_C"/>
    <property type="match status" value="1"/>
</dbReference>
<organism evidence="4 5">
    <name type="scientific">Sphingobacterium bambusae</name>
    <dbReference type="NCBI Taxonomy" id="662858"/>
    <lineage>
        <taxon>Bacteria</taxon>
        <taxon>Pseudomonadati</taxon>
        <taxon>Bacteroidota</taxon>
        <taxon>Sphingobacteriia</taxon>
        <taxon>Sphingobacteriales</taxon>
        <taxon>Sphingobacteriaceae</taxon>
        <taxon>Sphingobacterium</taxon>
    </lineage>
</organism>
<dbReference type="PANTHER" id="PTHR30273:SF2">
    <property type="entry name" value="PROTEIN FECR"/>
    <property type="match status" value="1"/>
</dbReference>
<evidence type="ECO:0000313" key="4">
    <source>
        <dbReference type="EMBL" id="MFD2970156.1"/>
    </source>
</evidence>
<dbReference type="InterPro" id="IPR012373">
    <property type="entry name" value="Ferrdict_sens_TM"/>
</dbReference>
<keyword evidence="1" id="KW-0812">Transmembrane</keyword>
<evidence type="ECO:0000256" key="1">
    <source>
        <dbReference type="SAM" id="Phobius"/>
    </source>
</evidence>
<feature type="domain" description="Protein FecR C-terminal" evidence="3">
    <location>
        <begin position="266"/>
        <end position="331"/>
    </location>
</feature>